<gene>
    <name evidence="1" type="ORF">KSMBR1_1964</name>
</gene>
<dbReference type="RefSeq" id="WP_099325177.1">
    <property type="nucleotide sequence ID" value="NZ_LT934425.1"/>
</dbReference>
<keyword evidence="2" id="KW-1185">Reference proteome</keyword>
<proteinExistence type="predicted"/>
<dbReference type="Proteomes" id="UP000221734">
    <property type="component" value="Chromosome Kuenenia_stuttgartiensis_MBR1"/>
</dbReference>
<evidence type="ECO:0000313" key="1">
    <source>
        <dbReference type="EMBL" id="SOH04462.1"/>
    </source>
</evidence>
<dbReference type="InterPro" id="IPR014985">
    <property type="entry name" value="WbqC"/>
</dbReference>
<reference evidence="2" key="1">
    <citation type="submission" date="2017-10" db="EMBL/GenBank/DDBJ databases">
        <authorList>
            <person name="Frank J."/>
        </authorList>
    </citation>
    <scope>NUCLEOTIDE SEQUENCE [LARGE SCALE GENOMIC DNA]</scope>
</reference>
<evidence type="ECO:0000313" key="2">
    <source>
        <dbReference type="Proteomes" id="UP000221734"/>
    </source>
</evidence>
<protein>
    <submittedName>
        <fullName evidence="1">WbqC-like protein family protein</fullName>
    </submittedName>
</protein>
<sequence>MGKIVTIHQPDFLPWRGFFDRWGKSDLYIVLDDVQFLRRGWHHRDKIKTKDGVKWLTVPVKKKGKYDQLILEVEIDYSTDWQAKHLKTIEVNYKKAPNFEYYFDKLKSIYVKKHDLLIDLNMDLLIFVAEELGIDTPAVFASSYNVNSNSTERLIELVKAVGGNEYLTGTGSKGYLNEKLFQRKGIRVVWQNYEETFYKQLHEDFVPHLSGLDYLMMKCKND</sequence>
<accession>A0A2C9CFH2</accession>
<dbReference type="EMBL" id="LT934425">
    <property type="protein sequence ID" value="SOH04462.1"/>
    <property type="molecule type" value="Genomic_DNA"/>
</dbReference>
<dbReference type="KEGG" id="kst:KSMBR1_1964"/>
<dbReference type="OrthoDB" id="3611744at2"/>
<dbReference type="AlphaFoldDB" id="A0A2C9CFH2"/>
<name>A0A2C9CFH2_KUEST</name>
<dbReference type="Pfam" id="PF08889">
    <property type="entry name" value="WbqC"/>
    <property type="match status" value="1"/>
</dbReference>
<organism evidence="1 2">
    <name type="scientific">Kuenenia stuttgartiensis</name>
    <dbReference type="NCBI Taxonomy" id="174633"/>
    <lineage>
        <taxon>Bacteria</taxon>
        <taxon>Pseudomonadati</taxon>
        <taxon>Planctomycetota</taxon>
        <taxon>Candidatus Brocadiia</taxon>
        <taxon>Candidatus Brocadiales</taxon>
        <taxon>Candidatus Brocadiaceae</taxon>
        <taxon>Candidatus Kuenenia</taxon>
    </lineage>
</organism>